<sequence length="158" mass="18486">MICPHVLLQCVCGDGGATGVRDRSERYTWTNPPCTPRCCYCWHPPTMRWVDDTHLPSLRWSSCMWFLSNTVWMSLLFWLRVISVNIFFFIPLSLILFSFVGQYSALTQSNQEKKGKQCLEIKRLPCRREIVGGERGRNLRVTQINPLRLAEEWRRCGD</sequence>
<comment type="caution">
    <text evidence="2">The sequence shown here is derived from an EMBL/GenBank/DDBJ whole genome shotgun (WGS) entry which is preliminary data.</text>
</comment>
<gene>
    <name evidence="2" type="ORF">C4B63_41g279</name>
</gene>
<keyword evidence="1" id="KW-1133">Transmembrane helix</keyword>
<accession>A0A2V2V5H6</accession>
<dbReference type="AlphaFoldDB" id="A0A2V2V5H6"/>
<name>A0A2V2V5H6_TRYCR</name>
<dbReference type="VEuPathDB" id="TriTrypDB:TcG_13176"/>
<keyword evidence="1" id="KW-0812">Transmembrane</keyword>
<dbReference type="VEuPathDB" id="TriTrypDB:TcCL_Unassigned00905"/>
<reference evidence="2 3" key="1">
    <citation type="journal article" date="2018" name="Microb. Genom.">
        <title>Expanding an expanded genome: long-read sequencing of Trypanosoma cruzi.</title>
        <authorList>
            <person name="Berna L."/>
            <person name="Rodriguez M."/>
            <person name="Chiribao M.L."/>
            <person name="Parodi-Talice A."/>
            <person name="Pita S."/>
            <person name="Rijo G."/>
            <person name="Alvarez-Valin F."/>
            <person name="Robello C."/>
        </authorList>
    </citation>
    <scope>NUCLEOTIDE SEQUENCE [LARGE SCALE GENOMIC DNA]</scope>
    <source>
        <strain evidence="2 3">Dm28c</strain>
    </source>
</reference>
<organism evidence="2 3">
    <name type="scientific">Trypanosoma cruzi</name>
    <dbReference type="NCBI Taxonomy" id="5693"/>
    <lineage>
        <taxon>Eukaryota</taxon>
        <taxon>Discoba</taxon>
        <taxon>Euglenozoa</taxon>
        <taxon>Kinetoplastea</taxon>
        <taxon>Metakinetoplastina</taxon>
        <taxon>Trypanosomatida</taxon>
        <taxon>Trypanosomatidae</taxon>
        <taxon>Trypanosoma</taxon>
        <taxon>Schizotrypanum</taxon>
    </lineage>
</organism>
<keyword evidence="1" id="KW-0472">Membrane</keyword>
<evidence type="ECO:0000313" key="3">
    <source>
        <dbReference type="Proteomes" id="UP000246121"/>
    </source>
</evidence>
<proteinExistence type="predicted"/>
<protein>
    <submittedName>
        <fullName evidence="2">Putative retrotransposon hot spot protein (RHS,)</fullName>
    </submittedName>
</protein>
<dbReference type="VEuPathDB" id="TriTrypDB:C4B63_41g279"/>
<dbReference type="Proteomes" id="UP000246121">
    <property type="component" value="Unassembled WGS sequence"/>
</dbReference>
<dbReference type="VEuPathDB" id="TriTrypDB:C3747_35g299"/>
<dbReference type="EMBL" id="PRFA01000041">
    <property type="protein sequence ID" value="PWU91807.1"/>
    <property type="molecule type" value="Genomic_DNA"/>
</dbReference>
<feature type="transmembrane region" description="Helical" evidence="1">
    <location>
        <begin position="86"/>
        <end position="106"/>
    </location>
</feature>
<evidence type="ECO:0000313" key="2">
    <source>
        <dbReference type="EMBL" id="PWU91807.1"/>
    </source>
</evidence>
<evidence type="ECO:0000256" key="1">
    <source>
        <dbReference type="SAM" id="Phobius"/>
    </source>
</evidence>